<evidence type="ECO:0000313" key="2">
    <source>
        <dbReference type="WBParaSite" id="JU765_v2.g9132.t1"/>
    </source>
</evidence>
<proteinExistence type="predicted"/>
<organism evidence="1 2">
    <name type="scientific">Panagrolaimus sp. JU765</name>
    <dbReference type="NCBI Taxonomy" id="591449"/>
    <lineage>
        <taxon>Eukaryota</taxon>
        <taxon>Metazoa</taxon>
        <taxon>Ecdysozoa</taxon>
        <taxon>Nematoda</taxon>
        <taxon>Chromadorea</taxon>
        <taxon>Rhabditida</taxon>
        <taxon>Tylenchina</taxon>
        <taxon>Panagrolaimomorpha</taxon>
        <taxon>Panagrolaimoidea</taxon>
        <taxon>Panagrolaimidae</taxon>
        <taxon>Panagrolaimus</taxon>
    </lineage>
</organism>
<evidence type="ECO:0000313" key="1">
    <source>
        <dbReference type="Proteomes" id="UP000887576"/>
    </source>
</evidence>
<dbReference type="Proteomes" id="UP000887576">
    <property type="component" value="Unplaced"/>
</dbReference>
<sequence length="85" mass="10130">MPVHLINCSANILQFLDGHELEFFRPNKEFSSFCSNVSINVFDAHQLEETLSIVEPKECDEFIQEVHCTRHFKWSYHYEEDYEST</sequence>
<reference evidence="2" key="1">
    <citation type="submission" date="2022-11" db="UniProtKB">
        <authorList>
            <consortium name="WormBaseParasite"/>
        </authorList>
    </citation>
    <scope>IDENTIFICATION</scope>
</reference>
<accession>A0AC34RQ44</accession>
<protein>
    <submittedName>
        <fullName evidence="2">Uncharacterized protein</fullName>
    </submittedName>
</protein>
<name>A0AC34RQ44_9BILA</name>
<dbReference type="WBParaSite" id="JU765_v2.g9132.t1">
    <property type="protein sequence ID" value="JU765_v2.g9132.t1"/>
    <property type="gene ID" value="JU765_v2.g9132"/>
</dbReference>